<dbReference type="InterPro" id="IPR051091">
    <property type="entry name" value="O-Glucosyltr/Glycosyltrsf_90"/>
</dbReference>
<evidence type="ECO:0000313" key="9">
    <source>
        <dbReference type="Proteomes" id="UP000069272"/>
    </source>
</evidence>
<evidence type="ECO:0000256" key="3">
    <source>
        <dbReference type="ARBA" id="ARBA00010118"/>
    </source>
</evidence>
<evidence type="ECO:0000256" key="4">
    <source>
        <dbReference type="ARBA" id="ARBA00022676"/>
    </source>
</evidence>
<dbReference type="GO" id="GO:0045747">
    <property type="term" value="P:positive regulation of Notch signaling pathway"/>
    <property type="evidence" value="ECO:0007669"/>
    <property type="project" value="TreeGrafter"/>
</dbReference>
<dbReference type="VEuPathDB" id="VectorBase:AALB008419"/>
<protein>
    <recommendedName>
        <fullName evidence="7">Glycosyl transferase CAP10 domain-containing protein</fullName>
    </recommendedName>
</protein>
<evidence type="ECO:0000256" key="1">
    <source>
        <dbReference type="ARBA" id="ARBA00004319"/>
    </source>
</evidence>
<evidence type="ECO:0000256" key="6">
    <source>
        <dbReference type="ARBA" id="ARBA00045690"/>
    </source>
</evidence>
<dbReference type="AlphaFoldDB" id="A0A182FPF5"/>
<dbReference type="STRING" id="7167.A0A182FPF5"/>
<dbReference type="GO" id="GO:0006493">
    <property type="term" value="P:protein O-linked glycosylation"/>
    <property type="evidence" value="ECO:0007669"/>
    <property type="project" value="TreeGrafter"/>
</dbReference>
<dbReference type="Pfam" id="PF05686">
    <property type="entry name" value="Glyco_transf_90"/>
    <property type="match status" value="1"/>
</dbReference>
<reference evidence="8" key="2">
    <citation type="submission" date="2022-08" db="UniProtKB">
        <authorList>
            <consortium name="EnsemblMetazoa"/>
        </authorList>
    </citation>
    <scope>IDENTIFICATION</scope>
    <source>
        <strain evidence="8">STECLA/ALBI9_A</strain>
    </source>
</reference>
<evidence type="ECO:0000313" key="8">
    <source>
        <dbReference type="EnsemblMetazoa" id="AALB008419-PA"/>
    </source>
</evidence>
<evidence type="ECO:0000256" key="2">
    <source>
        <dbReference type="ARBA" id="ARBA00004922"/>
    </source>
</evidence>
<dbReference type="RefSeq" id="XP_035777823.1">
    <property type="nucleotide sequence ID" value="XM_035921930.1"/>
</dbReference>
<comment type="subcellular location">
    <subcellularLocation>
        <location evidence="1">Endoplasmic reticulum lumen</location>
    </subcellularLocation>
</comment>
<sequence>MDLLKTVIILFIFDFALASDDGVCVAKDQCSGPNQESESSEGSRFTAGADAYFTKINTALDEYVSCNNTGCSCHTGVLKRDLKPFKADGITKNMIERAKQYGTHYQVISHKLYRQAECMFPARCSGIEHFVKPLLPKLPDMDLIINCRDWPQIHRHWNKEKIPVFSFSKTDEYLDIMYPAWAFWEGGPAISLYPTGLGRWDNHRESISQAAERVPWNNKKPMAFFRGSRTSDERDALVLLSREQPSLVDAQYTKNQAWKSPQDTLNAEPASEVSLEEHCRYRFLFNFRGVAASFRFKHLFLCRSLVFHVGDEWQEFFYPSLKPWVHYVPVPVRSSQAQLEALIRFFHEHDDAAHAIAERGFRHVWEHLRMKDVKCYWKKLLHEYGKLIRYSVERDRKLIEV</sequence>
<dbReference type="EnsemblMetazoa" id="AALB008419-RA">
    <property type="protein sequence ID" value="AALB008419-PA"/>
    <property type="gene ID" value="AALB008419"/>
</dbReference>
<dbReference type="PANTHER" id="PTHR12203">
    <property type="entry name" value="KDEL LYS-ASP-GLU-LEU CONTAINING - RELATED"/>
    <property type="match status" value="1"/>
</dbReference>
<comment type="similarity">
    <text evidence="3">Belongs to the glycosyltransferase 90 family.</text>
</comment>
<dbReference type="KEGG" id="aali:118458947"/>
<keyword evidence="9" id="KW-1185">Reference proteome</keyword>
<organism evidence="8 9">
    <name type="scientific">Anopheles albimanus</name>
    <name type="common">New world malaria mosquito</name>
    <dbReference type="NCBI Taxonomy" id="7167"/>
    <lineage>
        <taxon>Eukaryota</taxon>
        <taxon>Metazoa</taxon>
        <taxon>Ecdysozoa</taxon>
        <taxon>Arthropoda</taxon>
        <taxon>Hexapoda</taxon>
        <taxon>Insecta</taxon>
        <taxon>Pterygota</taxon>
        <taxon>Neoptera</taxon>
        <taxon>Endopterygota</taxon>
        <taxon>Diptera</taxon>
        <taxon>Nematocera</taxon>
        <taxon>Culicoidea</taxon>
        <taxon>Culicidae</taxon>
        <taxon>Anophelinae</taxon>
        <taxon>Anopheles</taxon>
    </lineage>
</organism>
<evidence type="ECO:0000256" key="5">
    <source>
        <dbReference type="ARBA" id="ARBA00022679"/>
    </source>
</evidence>
<reference evidence="8 9" key="1">
    <citation type="journal article" date="2017" name="G3 (Bethesda)">
        <title>The Physical Genome Mapping of Anopheles albimanus Corrected Scaffold Misassemblies and Identified Interarm Rearrangements in Genus Anopheles.</title>
        <authorList>
            <person name="Artemov G.N."/>
            <person name="Peery A.N."/>
            <person name="Jiang X."/>
            <person name="Tu Z."/>
            <person name="Stegniy V.N."/>
            <person name="Sharakhova M.V."/>
            <person name="Sharakhov I.V."/>
        </authorList>
    </citation>
    <scope>NUCLEOTIDE SEQUENCE [LARGE SCALE GENOMIC DNA]</scope>
    <source>
        <strain evidence="8 9">ALBI9_A</strain>
    </source>
</reference>
<proteinExistence type="inferred from homology"/>
<name>A0A182FPF5_ANOAL</name>
<evidence type="ECO:0000259" key="7">
    <source>
        <dbReference type="SMART" id="SM00672"/>
    </source>
</evidence>
<keyword evidence="5" id="KW-0808">Transferase</keyword>
<dbReference type="GO" id="GO:0035251">
    <property type="term" value="F:UDP-glucosyltransferase activity"/>
    <property type="evidence" value="ECO:0007669"/>
    <property type="project" value="TreeGrafter"/>
</dbReference>
<dbReference type="SMART" id="SM00672">
    <property type="entry name" value="CAP10"/>
    <property type="match status" value="1"/>
</dbReference>
<dbReference type="InterPro" id="IPR006598">
    <property type="entry name" value="CAP10"/>
</dbReference>
<dbReference type="PANTHER" id="PTHR12203:SF35">
    <property type="entry name" value="PROTEIN O-GLUCOSYLTRANSFERASE 1"/>
    <property type="match status" value="1"/>
</dbReference>
<keyword evidence="4" id="KW-0328">Glycosyltransferase</keyword>
<dbReference type="OrthoDB" id="202415at2759"/>
<comment type="pathway">
    <text evidence="2">Protein modification; protein glycosylation.</text>
</comment>
<dbReference type="GeneID" id="118458947"/>
<dbReference type="GO" id="GO:0005788">
    <property type="term" value="C:endoplasmic reticulum lumen"/>
    <property type="evidence" value="ECO:0007669"/>
    <property type="project" value="UniProtKB-SubCell"/>
</dbReference>
<accession>A0A182FPF5</accession>
<dbReference type="VEuPathDB" id="VectorBase:AALB20_038256"/>
<dbReference type="GO" id="GO:0035252">
    <property type="term" value="F:UDP-xylosyltransferase activity"/>
    <property type="evidence" value="ECO:0007669"/>
    <property type="project" value="TreeGrafter"/>
</dbReference>
<feature type="domain" description="Glycosyl transferase CAP10" evidence="7">
    <location>
        <begin position="137"/>
        <end position="391"/>
    </location>
</feature>
<comment type="function">
    <text evidence="6">Protein O-glucosyltransferase. Catalyzes the reaction that attaches glucose through an O-glycosidic linkage to a conserved serine residue found in the consensus sequence C-X-S-X-[PA]-C in epidermal growth factor-like repeats. Regulates Notch signaling by glucosylating Notch in the ER, glucosylation is required for the correct folding and cleavage of Notch.</text>
</comment>
<dbReference type="Proteomes" id="UP000069272">
    <property type="component" value="Chromosome 2R"/>
</dbReference>